<evidence type="ECO:0000313" key="1">
    <source>
        <dbReference type="EMBL" id="MFL0298004.1"/>
    </source>
</evidence>
<keyword evidence="2" id="KW-1185">Reference proteome</keyword>
<reference evidence="1 2" key="1">
    <citation type="submission" date="2024-07" db="EMBL/GenBank/DDBJ databases">
        <authorList>
            <person name="Pitt A."/>
            <person name="Hahn M.W."/>
        </authorList>
    </citation>
    <scope>NUCLEOTIDE SEQUENCE [LARGE SCALE GENOMIC DNA]</scope>
    <source>
        <strain evidence="1 2">2-BAHN-186B</strain>
    </source>
</reference>
<organism evidence="1 2">
    <name type="scientific">Aquirufa novilacunae</name>
    <dbReference type="NCBI Taxonomy" id="3139305"/>
    <lineage>
        <taxon>Bacteria</taxon>
        <taxon>Pseudomonadati</taxon>
        <taxon>Bacteroidota</taxon>
        <taxon>Cytophagia</taxon>
        <taxon>Cytophagales</taxon>
        <taxon>Flectobacillaceae</taxon>
        <taxon>Aquirufa</taxon>
    </lineage>
</organism>
<dbReference type="EMBL" id="JBEWZF010000001">
    <property type="protein sequence ID" value="MFL0298004.1"/>
    <property type="molecule type" value="Genomic_DNA"/>
</dbReference>
<gene>
    <name evidence="1" type="ORF">AAE961_03885</name>
</gene>
<dbReference type="InterPro" id="IPR025515">
    <property type="entry name" value="DUF4403"/>
</dbReference>
<protein>
    <submittedName>
        <fullName evidence="1">DUF4403 family protein</fullName>
    </submittedName>
</protein>
<evidence type="ECO:0000313" key="2">
    <source>
        <dbReference type="Proteomes" id="UP001623553"/>
    </source>
</evidence>
<accession>A0ABW8TYT1</accession>
<proteinExistence type="predicted"/>
<dbReference type="Proteomes" id="UP001623553">
    <property type="component" value="Unassembled WGS sequence"/>
</dbReference>
<comment type="caution">
    <text evidence="1">The sequence shown here is derived from an EMBL/GenBank/DDBJ whole genome shotgun (WGS) entry which is preliminary data.</text>
</comment>
<dbReference type="Pfam" id="PF14356">
    <property type="entry name" value="DUF4403"/>
    <property type="match status" value="1"/>
</dbReference>
<dbReference type="RefSeq" id="WP_406799910.1">
    <property type="nucleotide sequence ID" value="NZ_JBEWZF010000001.1"/>
</dbReference>
<name>A0ABW8TYT1_9BACT</name>
<sequence length="419" mass="46259">MRIYLFFLGFLLLSCTKSIVPAKLISKSTYVDKFPAIKPSLTTVDFALSYDSLFALSQLKTGSVLFQNTEPSAVLDFPLDIRLLGPIKAQSLAKDQVKIMLPLRMQAKPELAGISAGTVSGDLAMNVQLKWDLAGLNTLQIREANYDYSWLQKPSVKVLGFPINVSGVVDQLFNQKKPLVISQMQQSLNASIKTTITKPLLFQRFFSDIPAGYRLEPVPNSAFDVRNLEFTAVGVKGQVRYFGGLRIKSGVQVQTPILIPIKDLSSSVSTSVLPFQYQLSGPEIVAFLKQGNPKLKGEANLVLGSSGMIFKLEKFKGKTSQIEANFDFVLYPDYSLGIQINDSRLHGLGFPASLFTRKIQRKLQAQAANFRFQPSSLLKRLPSSISLQNGGALRFQKIYFDSSSVLIEGALEGNWSLAK</sequence>
<dbReference type="PROSITE" id="PS51257">
    <property type="entry name" value="PROKAR_LIPOPROTEIN"/>
    <property type="match status" value="1"/>
</dbReference>